<accession>A0AAN8I904</accession>
<name>A0AAN8I904_9EURO</name>
<dbReference type="GO" id="GO:0006412">
    <property type="term" value="P:translation"/>
    <property type="evidence" value="ECO:0007669"/>
    <property type="project" value="InterPro"/>
</dbReference>
<evidence type="ECO:0000256" key="1">
    <source>
        <dbReference type="ARBA" id="ARBA00004173"/>
    </source>
</evidence>
<feature type="region of interest" description="Disordered" evidence="7">
    <location>
        <begin position="268"/>
        <end position="292"/>
    </location>
</feature>
<dbReference type="Gene3D" id="2.40.50.100">
    <property type="match status" value="1"/>
</dbReference>
<dbReference type="AlphaFoldDB" id="A0AAN8I904"/>
<comment type="similarity">
    <text evidence="2">Belongs to the bacterial ribosomal protein bL27 family.</text>
</comment>
<dbReference type="PANTHER" id="PTHR15893:SF0">
    <property type="entry name" value="LARGE RIBOSOMAL SUBUNIT PROTEIN BL27M"/>
    <property type="match status" value="1"/>
</dbReference>
<dbReference type="FunFam" id="2.40.50.100:FF:000042">
    <property type="entry name" value="50S ribosomal protein L27"/>
    <property type="match status" value="1"/>
</dbReference>
<dbReference type="NCBIfam" id="TIGR00062">
    <property type="entry name" value="L27"/>
    <property type="match status" value="1"/>
</dbReference>
<keyword evidence="4" id="KW-0496">Mitochondrion</keyword>
<evidence type="ECO:0000256" key="2">
    <source>
        <dbReference type="ARBA" id="ARBA00010797"/>
    </source>
</evidence>
<sequence>MLQPRIATREFTLTTLANTLNNLALCSQHAPKARSPQLIFTRHASHAAQGRANGPKDSAGRRLGAKKTASEYVIPGNIIFKQRGTKWFPGENVGIGKDHTIYSLIHGYVRYYRNPSAHPKRRYIGVALEREGPASKMPTPFNAPTRRRLGMYATPRVEPTSTPAVLDQAAKDSAFLRAHIAGALQPGGTSVPTPPQAVTQSQSQKNKLFTLNTAPTNPFDPKYDLRRGGYGMANYEIGRAAERKGVQVTEFDRTDRWKAWRVRAKKVKEKMMARAARANRKTKGRKSSKKVA</sequence>
<keyword evidence="8" id="KW-0560">Oxidoreductase</keyword>
<organism evidence="8 9">
    <name type="scientific">Knufia fluminis</name>
    <dbReference type="NCBI Taxonomy" id="191047"/>
    <lineage>
        <taxon>Eukaryota</taxon>
        <taxon>Fungi</taxon>
        <taxon>Dikarya</taxon>
        <taxon>Ascomycota</taxon>
        <taxon>Pezizomycotina</taxon>
        <taxon>Eurotiomycetes</taxon>
        <taxon>Chaetothyriomycetidae</taxon>
        <taxon>Chaetothyriales</taxon>
        <taxon>Trichomeriaceae</taxon>
        <taxon>Knufia</taxon>
    </lineage>
</organism>
<evidence type="ECO:0000256" key="3">
    <source>
        <dbReference type="ARBA" id="ARBA00022980"/>
    </source>
</evidence>
<feature type="region of interest" description="Disordered" evidence="7">
    <location>
        <begin position="45"/>
        <end position="66"/>
    </location>
</feature>
<comment type="caution">
    <text evidence="8">The sequence shown here is derived from an EMBL/GenBank/DDBJ whole genome shotgun (WGS) entry which is preliminary data.</text>
</comment>
<keyword evidence="9" id="KW-1185">Reference proteome</keyword>
<dbReference type="SUPFAM" id="SSF110324">
    <property type="entry name" value="Ribosomal L27 protein-like"/>
    <property type="match status" value="1"/>
</dbReference>
<gene>
    <name evidence="8" type="primary">MRPL2</name>
    <name evidence="8" type="ORF">OHC33_005574</name>
</gene>
<evidence type="ECO:0000256" key="6">
    <source>
        <dbReference type="ARBA" id="ARBA00035267"/>
    </source>
</evidence>
<keyword evidence="3 8" id="KW-0689">Ribosomal protein</keyword>
<feature type="compositionally biased region" description="Basic residues" evidence="7">
    <location>
        <begin position="277"/>
        <end position="292"/>
    </location>
</feature>
<dbReference type="GO" id="GO:0005762">
    <property type="term" value="C:mitochondrial large ribosomal subunit"/>
    <property type="evidence" value="ECO:0007669"/>
    <property type="project" value="TreeGrafter"/>
</dbReference>
<dbReference type="GO" id="GO:0016491">
    <property type="term" value="F:oxidoreductase activity"/>
    <property type="evidence" value="ECO:0007669"/>
    <property type="project" value="UniProtKB-KW"/>
</dbReference>
<evidence type="ECO:0000256" key="5">
    <source>
        <dbReference type="ARBA" id="ARBA00023274"/>
    </source>
</evidence>
<dbReference type="Pfam" id="PF01016">
    <property type="entry name" value="Ribosomal_L27"/>
    <property type="match status" value="1"/>
</dbReference>
<dbReference type="GO" id="GO:0003735">
    <property type="term" value="F:structural constituent of ribosome"/>
    <property type="evidence" value="ECO:0007669"/>
    <property type="project" value="InterPro"/>
</dbReference>
<protein>
    <recommendedName>
        <fullName evidence="6">Large ribosomal subunit protein bL27m</fullName>
    </recommendedName>
</protein>
<evidence type="ECO:0000256" key="4">
    <source>
        <dbReference type="ARBA" id="ARBA00023128"/>
    </source>
</evidence>
<comment type="subcellular location">
    <subcellularLocation>
        <location evidence="1">Mitochondrion</location>
    </subcellularLocation>
</comment>
<dbReference type="PANTHER" id="PTHR15893">
    <property type="entry name" value="RIBOSOMAL PROTEIN L27"/>
    <property type="match status" value="1"/>
</dbReference>
<reference evidence="8 9" key="1">
    <citation type="submission" date="2022-12" db="EMBL/GenBank/DDBJ databases">
        <title>Genomic features and morphological characterization of a novel Knufia sp. strain isolated from spacecraft assembly facility.</title>
        <authorList>
            <person name="Teixeira M."/>
            <person name="Chander A.M."/>
            <person name="Stajich J.E."/>
            <person name="Venkateswaran K."/>
        </authorList>
    </citation>
    <scope>NUCLEOTIDE SEQUENCE [LARGE SCALE GENOMIC DNA]</scope>
    <source>
        <strain evidence="8 9">FJI-L2-BK-P2</strain>
    </source>
</reference>
<evidence type="ECO:0000313" key="9">
    <source>
        <dbReference type="Proteomes" id="UP001316803"/>
    </source>
</evidence>
<dbReference type="Proteomes" id="UP001316803">
    <property type="component" value="Unassembled WGS sequence"/>
</dbReference>
<evidence type="ECO:0000256" key="7">
    <source>
        <dbReference type="SAM" id="MobiDB-lite"/>
    </source>
</evidence>
<dbReference type="PRINTS" id="PR00063">
    <property type="entry name" value="RIBOSOMALL27"/>
</dbReference>
<dbReference type="InterPro" id="IPR001684">
    <property type="entry name" value="Ribosomal_bL27"/>
</dbReference>
<evidence type="ECO:0000313" key="8">
    <source>
        <dbReference type="EMBL" id="KAK5953630.1"/>
    </source>
</evidence>
<dbReference type="EMBL" id="JAKLMC020000011">
    <property type="protein sequence ID" value="KAK5953630.1"/>
    <property type="molecule type" value="Genomic_DNA"/>
</dbReference>
<keyword evidence="5" id="KW-0687">Ribonucleoprotein</keyword>
<proteinExistence type="inferred from homology"/>